<evidence type="ECO:0000313" key="5">
    <source>
        <dbReference type="Proteomes" id="UP000887568"/>
    </source>
</evidence>
<sequence length="393" mass="45222">MAGNRTLSQVQTIAELAKLDESDLAPTCQCLYFGSELNAADMVLMEVENSTLDFLEKGKSIVIRGEKTDSAVLCLDNKTYDIKDTDTSNTLLILPQCSTPDECVESKRQIVNRQVTGLAKSYYEVKLMRPKLRKLRSLLEDCPYSGDVYEEEAGGKRYTLDHILDVVQASETEIRDELKKLRACHISGFWRMLHFDYECQLLSHILSLIEENSWNFRKIPLGETLDTLENLEPRAILEHTFECFGERLPRQETEDDEVFYCLDEDKVCQMFAEMLLRPAEKFNLAEFLLSWQQSVPEGMTTGMHQLQGVAIIDKNSKPEVIFHFPFCLMPENEVDRFNFLFKTRDRWTQEEMLPYIEDLVTEKLSAGALLQKHARASVGTNGVRVYNSKRPIK</sequence>
<dbReference type="GO" id="GO:0006260">
    <property type="term" value="P:DNA replication"/>
    <property type="evidence" value="ECO:0007669"/>
    <property type="project" value="UniProtKB-KW"/>
</dbReference>
<comment type="similarity">
    <text evidence="1">Belongs to the DCC1 family.</text>
</comment>
<dbReference type="Pfam" id="PF09724">
    <property type="entry name" value="Dcc1"/>
    <property type="match status" value="1"/>
</dbReference>
<dbReference type="PANTHER" id="PTHR13395">
    <property type="entry name" value="SISTER CHROMATID COHESION PROTEIN DCC1-RELATED"/>
    <property type="match status" value="1"/>
</dbReference>
<accession>A0A914A1K2</accession>
<keyword evidence="3" id="KW-0235">DNA replication</keyword>
<keyword evidence="5" id="KW-1185">Reference proteome</keyword>
<dbReference type="OrthoDB" id="5199543at2759"/>
<proteinExistence type="inferred from homology"/>
<evidence type="ECO:0000256" key="3">
    <source>
        <dbReference type="ARBA" id="ARBA00022705"/>
    </source>
</evidence>
<protein>
    <recommendedName>
        <fullName evidence="2">Sister chromatid cohesion protein DCC1</fullName>
    </recommendedName>
</protein>
<dbReference type="GO" id="GO:0000775">
    <property type="term" value="C:chromosome, centromeric region"/>
    <property type="evidence" value="ECO:0007669"/>
    <property type="project" value="TreeGrafter"/>
</dbReference>
<dbReference type="GO" id="GO:0000785">
    <property type="term" value="C:chromatin"/>
    <property type="evidence" value="ECO:0007669"/>
    <property type="project" value="TreeGrafter"/>
</dbReference>
<evidence type="ECO:0000256" key="1">
    <source>
        <dbReference type="ARBA" id="ARBA00007017"/>
    </source>
</evidence>
<dbReference type="GO" id="GO:0031390">
    <property type="term" value="C:Ctf18 RFC-like complex"/>
    <property type="evidence" value="ECO:0007669"/>
    <property type="project" value="InterPro"/>
</dbReference>
<dbReference type="CTD" id="79075"/>
<dbReference type="RefSeq" id="XP_038057514.1">
    <property type="nucleotide sequence ID" value="XM_038201586.1"/>
</dbReference>
<dbReference type="EnsemblMetazoa" id="XM_038201586.1">
    <property type="protein sequence ID" value="XP_038057514.1"/>
    <property type="gene ID" value="LOC119729081"/>
</dbReference>
<evidence type="ECO:0000256" key="2">
    <source>
        <dbReference type="ARBA" id="ARBA00017682"/>
    </source>
</evidence>
<dbReference type="GeneID" id="119729081"/>
<dbReference type="Proteomes" id="UP000887568">
    <property type="component" value="Unplaced"/>
</dbReference>
<name>A0A914A1K2_PATMI</name>
<organism evidence="4 5">
    <name type="scientific">Patiria miniata</name>
    <name type="common">Bat star</name>
    <name type="synonym">Asterina miniata</name>
    <dbReference type="NCBI Taxonomy" id="46514"/>
    <lineage>
        <taxon>Eukaryota</taxon>
        <taxon>Metazoa</taxon>
        <taxon>Echinodermata</taxon>
        <taxon>Eleutherozoa</taxon>
        <taxon>Asterozoa</taxon>
        <taxon>Asteroidea</taxon>
        <taxon>Valvatacea</taxon>
        <taxon>Valvatida</taxon>
        <taxon>Asterinidae</taxon>
        <taxon>Patiria</taxon>
    </lineage>
</organism>
<evidence type="ECO:0000313" key="4">
    <source>
        <dbReference type="EnsemblMetazoa" id="XP_038057514.1"/>
    </source>
</evidence>
<dbReference type="InterPro" id="IPR019128">
    <property type="entry name" value="Dcc1"/>
</dbReference>
<dbReference type="AlphaFoldDB" id="A0A914A1K2"/>
<dbReference type="GO" id="GO:0034088">
    <property type="term" value="P:maintenance of mitotic sister chromatid cohesion"/>
    <property type="evidence" value="ECO:0007669"/>
    <property type="project" value="TreeGrafter"/>
</dbReference>
<dbReference type="OMA" id="DSESWPF"/>
<reference evidence="4" key="1">
    <citation type="submission" date="2022-11" db="UniProtKB">
        <authorList>
            <consortium name="EnsemblMetazoa"/>
        </authorList>
    </citation>
    <scope>IDENTIFICATION</scope>
</reference>
<dbReference type="PANTHER" id="PTHR13395:SF6">
    <property type="entry name" value="SISTER CHROMATID COHESION PROTEIN DCC1"/>
    <property type="match status" value="1"/>
</dbReference>